<dbReference type="Gene3D" id="3.40.30.10">
    <property type="entry name" value="Glutaredoxin"/>
    <property type="match status" value="1"/>
</dbReference>
<dbReference type="InterPro" id="IPR012336">
    <property type="entry name" value="Thioredoxin-like_fold"/>
</dbReference>
<evidence type="ECO:0000259" key="1">
    <source>
        <dbReference type="Pfam" id="PF13462"/>
    </source>
</evidence>
<proteinExistence type="predicted"/>
<evidence type="ECO:0000313" key="2">
    <source>
        <dbReference type="EMBL" id="SFV61716.1"/>
    </source>
</evidence>
<dbReference type="AlphaFoldDB" id="A0A1W1C7G0"/>
<protein>
    <submittedName>
        <fullName evidence="2">Secreted protein, suppressor for copper-sensitivity ScsC</fullName>
    </submittedName>
</protein>
<dbReference type="InterPro" id="IPR051470">
    <property type="entry name" value="Thiol:disulfide_interchange"/>
</dbReference>
<dbReference type="EMBL" id="FPHI01000022">
    <property type="protein sequence ID" value="SFV61716.1"/>
    <property type="molecule type" value="Genomic_DNA"/>
</dbReference>
<accession>A0A1W1C7G0</accession>
<dbReference type="InterPro" id="IPR036249">
    <property type="entry name" value="Thioredoxin-like_sf"/>
</dbReference>
<name>A0A1W1C7G0_9ZZZZ</name>
<dbReference type="PANTHER" id="PTHR35272">
    <property type="entry name" value="THIOL:DISULFIDE INTERCHANGE PROTEIN DSBC-RELATED"/>
    <property type="match status" value="1"/>
</dbReference>
<dbReference type="Pfam" id="PF13462">
    <property type="entry name" value="Thioredoxin_4"/>
    <property type="match status" value="1"/>
</dbReference>
<dbReference type="PANTHER" id="PTHR35272:SF3">
    <property type="entry name" value="THIOL:DISULFIDE INTERCHANGE PROTEIN DSBC"/>
    <property type="match status" value="1"/>
</dbReference>
<gene>
    <name evidence="2" type="ORF">MNB_SV-3-1094</name>
</gene>
<organism evidence="2">
    <name type="scientific">hydrothermal vent metagenome</name>
    <dbReference type="NCBI Taxonomy" id="652676"/>
    <lineage>
        <taxon>unclassified sequences</taxon>
        <taxon>metagenomes</taxon>
        <taxon>ecological metagenomes</taxon>
    </lineage>
</organism>
<reference evidence="2" key="1">
    <citation type="submission" date="2016-10" db="EMBL/GenBank/DDBJ databases">
        <authorList>
            <person name="de Groot N.N."/>
        </authorList>
    </citation>
    <scope>NUCLEOTIDE SEQUENCE</scope>
</reference>
<feature type="domain" description="Thioredoxin-like fold" evidence="1">
    <location>
        <begin position="121"/>
        <end position="265"/>
    </location>
</feature>
<dbReference type="SUPFAM" id="SSF52833">
    <property type="entry name" value="Thioredoxin-like"/>
    <property type="match status" value="1"/>
</dbReference>
<sequence>MSLMSKLLMSSLIATVTLSAAIQPDNQTLVKYVRNTVVKNPNVKVKGVTVLESKTHKALPGWTILLTTMDLNYRKKEVHVPKIMFIKDGLVAEGLVDLKTGKDYKDEIKPTVSSSYYNDAHLLFGNKDAKHKILVFSDPQCPFCKEVVPDIIKAAKENPSKIALYYYHLPLVRIHPVSDILTKIMHVAQEEGKMDMIEKMYALKIKLRERDVKKVLAAVKKQTGYVVSAEKINAKEVKDALKADTDAATRMMVSGTPTVYIDGKWDRNRDGYKNLIK</sequence>